<evidence type="ECO:0000259" key="3">
    <source>
        <dbReference type="Pfam" id="PF22939"/>
    </source>
</evidence>
<sequence>MFSSRDRQGKAGTKATDTPQSSSIPATPVRQKSDASQANGAPSTPPKQAATPTPSQQPPTQQQPATPIPQQQQAASTAPKQQASTPRTKEAEPVTISVPTTNGTKGTSHKETSEVTILVKSTEHVSSQYESQLGSLVNVREIYGKSLESLLDFIASDRLRRVPHQGSRWDNILRMAEHFAIRISLYQEAVGGMFSRSSEAARMIWGSCWALLQLGPPHADLLEVVFGILFRMSLEIPILLRNRKLFGDNEEIKHELAVAYAEILMVVSEATVHYIKTKRGASTKEFHSVCGHRVDAYYRHREQITIALWSYCLEHSHEKGSNSLDVQTIREWLSPKDYVLRRLLENDRASRAEFTCEWFEPHLLEFCSSRNDMFLVTGASGCGKSVLSSWIIERLQRPLGRRSFDVISVKIAADLKAEGRSFNVVKSLLAQLLERRVGDVALYTQLCAVVEKSSRKDTTVSDLERELWKALEVALSADQDIVILIDGLDHLIGGETASKELYDRLHDICSKKRSVKGIVLTHPPSKTFSKAGKHFSIEAKTVHEDILHLVRQGLDSYHHFHDRKEDEKQVLVHRITDHVKGNFIFAELIVESFKREKTHGGFTQAVNTLPKTLHEAIHNVVSRLDLSKTYGSLVVAWLLAAERPLTVAELHCLLETEIGNEKSDKYHNLESDIHAKCGSLVVVKDEVVRIRHTSIRHYFSEHLHRGSSHLKIRDCQQDLLTRCIAYVKYHLTSRDGPSLEPLGSRAVEEHFNKHHLLEYTVRYWTVHFRASPMYETNGSHKPTPEFLKLFPDSVAFALMEWTCWELQSTITEAVEMHLLALSVRRSIKKDHDSVLQSLMIVATTYEKLSIYVEASKFYYQASKVSQLVVSKYSSLTTIMAHAYLKCTASMKVTERNEISNHKEEMLILIIEAEEHHHHSSVTKEIISYKKRLAALYMEIKEYTLAVKIQHEVYRACVEYYGEYSSETMDVYGSMTTGHSHGLKGQSWEEHILTVFMISEKTLKIMDQRRIDATLRLFEMYEIQKNLVIAEEIIVTFLQKISLFCNQHPTTEHHQRKIEIVMVYVRFLQRHSRKEEAEHILRGVWCEYEHQEITTVEWAVTLKIIAEELKKLTLLTVALAMFNKLWGYFKKSGKKHSVEAISVAIYAAEISQEIQVTFTDEIVLQEVYEQTITTITTTTTTKIEYSTITTCEMLSAWYLAKERYSDALKLCDAVLKKTWVSLTSGSGTPTLPKDFVAEAIKLATRQAYCYYQQRHGEKAEQIYVYVYQASRNNLRIGDETVFNAAKELIEYYESVGKLDQALAVGREIQESYSKTLGLSHALTLETLYLLGNLCAKHHIKKERQSAELYYLEIYTDIEKDSDTCHKDAIDAAMGLIRLYKTESRWEDCQRVYGCIWRTIIKRGKEYGMEPSFVDNAYHNYLYVLEKKIKVEYRVLLQVSVEYRDVCIELYGKHAEISLKALVQLAQMYERSEEKKSEAMKIYEVLIQETTTWTSISTTIITVVVTSKSRLAHLYLSSTNITTETLTKAIVLLTEEFEHTRSVHGCSHHLTLAQLHRLIELHKRKGSKETIQVAVTTIRTCSVEVITRETDYLRLFDAAVSYAKDYILLGYVKEAQEMLHEMRRQIIFRDFSRSEKYGFKLDHSIDRRSYVFLVAFEETLKGSEVISFSSVMADLLTETILFELYSNAVKRNVSFETILVRGARLRAFQKSKHYDDQATKLEDDLFALFMKGSGSSITSDKAIARRFFIILLEEVGKDKQDVHISHSGWESGCRAVHTQLEHQKWLEAFELATVVWQFGKAHRALHNKENIRIGFKLSLALAGRGHERKWEAKLRDQTLDLSKAILRECFENSRHHKVDFTKMDLKEINELVGVLGQQHNFTDLEYLLTLLWDSRSTQEKWTSSNVIWIGRRLVEVRWTNTKHSSAIALLEDIVYNLRRVWGPLDRSTLEMSILLSSLYTASSRSQDAMAVHEQCLRDIIINDDLDEPLPKDAAKVATAHAELLKRAYQRNGGWRQGKEVGEYVELNRELEGKFGKDESFKGVGAFDKWQKGGADELGVYKSPERWEFLGQDASEKHENILWRLERGGEGVRARGGEVDEGVD</sequence>
<dbReference type="InterPro" id="IPR027417">
    <property type="entry name" value="P-loop_NTPase"/>
</dbReference>
<dbReference type="EMBL" id="JAFEKC020000022">
    <property type="protein sequence ID" value="KAK0507928.1"/>
    <property type="molecule type" value="Genomic_DNA"/>
</dbReference>
<name>A0AA39UXR6_9LECA</name>
<comment type="caution">
    <text evidence="5">The sequence shown here is derived from an EMBL/GenBank/DDBJ whole genome shotgun (WGS) entry which is preliminary data.</text>
</comment>
<gene>
    <name evidence="5" type="ORF">JMJ35_009817</name>
</gene>
<evidence type="ECO:0000256" key="1">
    <source>
        <dbReference type="ARBA" id="ARBA00022737"/>
    </source>
</evidence>
<evidence type="ECO:0008006" key="7">
    <source>
        <dbReference type="Google" id="ProtNLM"/>
    </source>
</evidence>
<dbReference type="SUPFAM" id="SSF52540">
    <property type="entry name" value="P-loop containing nucleoside triphosphate hydrolases"/>
    <property type="match status" value="1"/>
</dbReference>
<feature type="domain" description="GPI inositol-deacylase winged helix" evidence="3">
    <location>
        <begin position="632"/>
        <end position="700"/>
    </location>
</feature>
<dbReference type="Pfam" id="PF22939">
    <property type="entry name" value="WHD_GPIID"/>
    <property type="match status" value="1"/>
</dbReference>
<feature type="region of interest" description="Disordered" evidence="2">
    <location>
        <begin position="1"/>
        <end position="113"/>
    </location>
</feature>
<feature type="compositionally biased region" description="Polar residues" evidence="2">
    <location>
        <begin position="15"/>
        <end position="25"/>
    </location>
</feature>
<feature type="compositionally biased region" description="Polar residues" evidence="2">
    <location>
        <begin position="97"/>
        <end position="106"/>
    </location>
</feature>
<evidence type="ECO:0000313" key="5">
    <source>
        <dbReference type="EMBL" id="KAK0507928.1"/>
    </source>
</evidence>
<dbReference type="InterPro" id="IPR054471">
    <property type="entry name" value="GPIID_WHD"/>
</dbReference>
<dbReference type="Gene3D" id="1.25.40.10">
    <property type="entry name" value="Tetratricopeptide repeat domain"/>
    <property type="match status" value="1"/>
</dbReference>
<keyword evidence="6" id="KW-1185">Reference proteome</keyword>
<proteinExistence type="predicted"/>
<feature type="domain" description="Nephrocystin 3-like N-terminal" evidence="4">
    <location>
        <begin position="355"/>
        <end position="515"/>
    </location>
</feature>
<dbReference type="InterPro" id="IPR056884">
    <property type="entry name" value="NPHP3-like_N"/>
</dbReference>
<evidence type="ECO:0000313" key="6">
    <source>
        <dbReference type="Proteomes" id="UP001166286"/>
    </source>
</evidence>
<protein>
    <recommendedName>
        <fullName evidence="7">AAA+ ATPase domain-containing protein</fullName>
    </recommendedName>
</protein>
<dbReference type="SUPFAM" id="SSF48452">
    <property type="entry name" value="TPR-like"/>
    <property type="match status" value="1"/>
</dbReference>
<dbReference type="Gene3D" id="3.40.50.300">
    <property type="entry name" value="P-loop containing nucleotide triphosphate hydrolases"/>
    <property type="match status" value="1"/>
</dbReference>
<accession>A0AA39UXR6</accession>
<evidence type="ECO:0000256" key="2">
    <source>
        <dbReference type="SAM" id="MobiDB-lite"/>
    </source>
</evidence>
<dbReference type="Pfam" id="PF24883">
    <property type="entry name" value="NPHP3_N"/>
    <property type="match status" value="1"/>
</dbReference>
<keyword evidence="1" id="KW-0677">Repeat</keyword>
<dbReference type="Proteomes" id="UP001166286">
    <property type="component" value="Unassembled WGS sequence"/>
</dbReference>
<dbReference type="InterPro" id="IPR011990">
    <property type="entry name" value="TPR-like_helical_dom_sf"/>
</dbReference>
<evidence type="ECO:0000259" key="4">
    <source>
        <dbReference type="Pfam" id="PF24883"/>
    </source>
</evidence>
<dbReference type="PANTHER" id="PTHR10039">
    <property type="entry name" value="AMELOGENIN"/>
    <property type="match status" value="1"/>
</dbReference>
<organism evidence="5 6">
    <name type="scientific">Cladonia borealis</name>
    <dbReference type="NCBI Taxonomy" id="184061"/>
    <lineage>
        <taxon>Eukaryota</taxon>
        <taxon>Fungi</taxon>
        <taxon>Dikarya</taxon>
        <taxon>Ascomycota</taxon>
        <taxon>Pezizomycotina</taxon>
        <taxon>Lecanoromycetes</taxon>
        <taxon>OSLEUM clade</taxon>
        <taxon>Lecanoromycetidae</taxon>
        <taxon>Lecanorales</taxon>
        <taxon>Lecanorineae</taxon>
        <taxon>Cladoniaceae</taxon>
        <taxon>Cladonia</taxon>
    </lineage>
</organism>
<reference evidence="5" key="1">
    <citation type="submission" date="2023-03" db="EMBL/GenBank/DDBJ databases">
        <title>Complete genome of Cladonia borealis.</title>
        <authorList>
            <person name="Park H."/>
        </authorList>
    </citation>
    <scope>NUCLEOTIDE SEQUENCE</scope>
    <source>
        <strain evidence="5">ANT050790</strain>
    </source>
</reference>
<feature type="compositionally biased region" description="Low complexity" evidence="2">
    <location>
        <begin position="46"/>
        <end position="85"/>
    </location>
</feature>